<dbReference type="Proteomes" id="UP000015531">
    <property type="component" value="Unassembled WGS sequence"/>
</dbReference>
<evidence type="ECO:0000313" key="2">
    <source>
        <dbReference type="Proteomes" id="UP000015531"/>
    </source>
</evidence>
<dbReference type="EMBL" id="ATDP01000089">
    <property type="protein sequence ID" value="EQB14883.1"/>
    <property type="molecule type" value="Genomic_DNA"/>
</dbReference>
<gene>
    <name evidence="1" type="ORF">RLDS_11990</name>
</gene>
<accession>T0HRZ5</accession>
<organism evidence="1 2">
    <name type="scientific">Sphingobium lactosutens DS20</name>
    <dbReference type="NCBI Taxonomy" id="1331060"/>
    <lineage>
        <taxon>Bacteria</taxon>
        <taxon>Pseudomonadati</taxon>
        <taxon>Pseudomonadota</taxon>
        <taxon>Alphaproteobacteria</taxon>
        <taxon>Sphingomonadales</taxon>
        <taxon>Sphingomonadaceae</taxon>
        <taxon>Sphingobium</taxon>
    </lineage>
</organism>
<proteinExistence type="predicted"/>
<dbReference type="AlphaFoldDB" id="T0HRZ5"/>
<sequence length="68" mass="7038">MVKAADSPQNGDRVAACEAFEQQGGVADADGEAWVMVVMGGAETQSPILMPYPSQPSAQVRALGFQIG</sequence>
<keyword evidence="2" id="KW-1185">Reference proteome</keyword>
<evidence type="ECO:0000313" key="1">
    <source>
        <dbReference type="EMBL" id="EQB14883.1"/>
    </source>
</evidence>
<name>T0HRZ5_9SPHN</name>
<reference evidence="1 2" key="1">
    <citation type="journal article" date="2013" name="Genome Announc.">
        <title>Draft Genome Sequence of Sphingobium lactosutens Strain DS20T, Isolated from a Hexachlorocyclohexane Dumpsite.</title>
        <authorList>
            <person name="Kumar R."/>
            <person name="Dwivedi V."/>
            <person name="Negi V."/>
            <person name="Khurana J.P."/>
            <person name="Lal R."/>
        </authorList>
    </citation>
    <scope>NUCLEOTIDE SEQUENCE [LARGE SCALE GENOMIC DNA]</scope>
    <source>
        <strain evidence="1 2">DS20</strain>
    </source>
</reference>
<protein>
    <submittedName>
        <fullName evidence="1">Uncharacterized protein</fullName>
    </submittedName>
</protein>
<comment type="caution">
    <text evidence="1">The sequence shown here is derived from an EMBL/GenBank/DDBJ whole genome shotgun (WGS) entry which is preliminary data.</text>
</comment>